<dbReference type="Gene3D" id="1.10.45.10">
    <property type="entry name" value="Vanillyl-alcohol Oxidase, Chain A, domain 4"/>
    <property type="match status" value="1"/>
</dbReference>
<feature type="domain" description="FAD-binding PCMH-type" evidence="3">
    <location>
        <begin position="12"/>
        <end position="186"/>
    </location>
</feature>
<dbReference type="Gene3D" id="3.30.465.10">
    <property type="match status" value="1"/>
</dbReference>
<sequence>MELSRGGHWRNWVGNQAFVAGHMASPASEDEISSLVREATRQGQNVRCSGAGHSFTPIVATSGLLLNLDRYQGVIHTDRDWRQVTVAAGTTIKALASHLKNEGLSLLNQGDIDSQTTAGAFATGTHGTGITLGNLSSNVVGMRIVQPDGSIFKVDGRENIELLHATQVNLGLFGVVSAITLTVTESYNLRERLWREDFEACMEMHDELARQHRHFCFWWCPTRASRELYGFPDTAQVSRSSRDYDVCEVRVLDATTEEPSVKSAFERVGHNSEIFPQEYVPNFHELEYAVPAIYGKQALREIRELMLTKHMDCIFPVEYRFTAADPAWISPFHNQDSVTISCSGDPKGADYWPFLRDVDRILREFGSRPHWGKLHFTSREDVDRLFPKAPAFRELRRDIDPEGFFLNDHLSTLFR</sequence>
<gene>
    <name evidence="4" type="ORF">AWB69_07992</name>
</gene>
<dbReference type="InterPro" id="IPR007173">
    <property type="entry name" value="ALO_C"/>
</dbReference>
<dbReference type="GO" id="GO:0071949">
    <property type="term" value="F:FAD binding"/>
    <property type="evidence" value="ECO:0007669"/>
    <property type="project" value="InterPro"/>
</dbReference>
<dbReference type="SUPFAM" id="SSF56176">
    <property type="entry name" value="FAD-binding/transporter-associated domain-like"/>
    <property type="match status" value="1"/>
</dbReference>
<dbReference type="EMBL" id="FCOK02000091">
    <property type="protein sequence ID" value="SAL68308.1"/>
    <property type="molecule type" value="Genomic_DNA"/>
</dbReference>
<dbReference type="Gene3D" id="3.30.70.2520">
    <property type="match status" value="1"/>
</dbReference>
<evidence type="ECO:0000256" key="2">
    <source>
        <dbReference type="ARBA" id="ARBA00023002"/>
    </source>
</evidence>
<accession>A0A158JHE7</accession>
<dbReference type="NCBIfam" id="TIGR01679">
    <property type="entry name" value="bact_FAD_ox"/>
    <property type="match status" value="1"/>
</dbReference>
<keyword evidence="1" id="KW-0285">Flavoprotein</keyword>
<dbReference type="Pfam" id="PF01565">
    <property type="entry name" value="FAD_binding_4"/>
    <property type="match status" value="1"/>
</dbReference>
<dbReference type="PIRSF" id="PIRSF000136">
    <property type="entry name" value="LGO_GLO"/>
    <property type="match status" value="1"/>
</dbReference>
<dbReference type="AlphaFoldDB" id="A0A158JHE7"/>
<dbReference type="GO" id="GO:0003885">
    <property type="term" value="F:D-arabinono-1,4-lactone oxidase activity"/>
    <property type="evidence" value="ECO:0007669"/>
    <property type="project" value="InterPro"/>
</dbReference>
<evidence type="ECO:0000313" key="4">
    <source>
        <dbReference type="EMBL" id="SAL68308.1"/>
    </source>
</evidence>
<name>A0A158JHE7_9BURK</name>
<dbReference type="PROSITE" id="PS51387">
    <property type="entry name" value="FAD_PCMH"/>
    <property type="match status" value="1"/>
</dbReference>
<dbReference type="PANTHER" id="PTHR43762">
    <property type="entry name" value="L-GULONOLACTONE OXIDASE"/>
    <property type="match status" value="1"/>
</dbReference>
<protein>
    <submittedName>
        <fullName evidence="4">FAD-linked oxidoreductase</fullName>
    </submittedName>
</protein>
<dbReference type="Gene3D" id="3.30.43.10">
    <property type="entry name" value="Uridine Diphospho-n-acetylenolpyruvylglucosamine Reductase, domain 2"/>
    <property type="match status" value="1"/>
</dbReference>
<reference evidence="4 5" key="1">
    <citation type="submission" date="2016-01" db="EMBL/GenBank/DDBJ databases">
        <authorList>
            <person name="Oliw E.H."/>
        </authorList>
    </citation>
    <scope>NUCLEOTIDE SEQUENCE [LARGE SCALE GENOMIC DNA]</scope>
    <source>
        <strain evidence="4">LMG 27134</strain>
    </source>
</reference>
<dbReference type="InterPro" id="IPR016171">
    <property type="entry name" value="Vanillyl_alc_oxidase_C-sub2"/>
</dbReference>
<dbReference type="InterPro" id="IPR016167">
    <property type="entry name" value="FAD-bd_PCMH_sub1"/>
</dbReference>
<keyword evidence="2" id="KW-0560">Oxidoreductase</keyword>
<dbReference type="OrthoDB" id="9800184at2"/>
<keyword evidence="1" id="KW-0274">FAD</keyword>
<proteinExistence type="predicted"/>
<dbReference type="Proteomes" id="UP000054683">
    <property type="component" value="Unassembled WGS sequence"/>
</dbReference>
<dbReference type="PANTHER" id="PTHR43762:SF1">
    <property type="entry name" value="D-ARABINONO-1,4-LACTONE OXIDASE"/>
    <property type="match status" value="1"/>
</dbReference>
<dbReference type="InterPro" id="IPR016166">
    <property type="entry name" value="FAD-bd_PCMH"/>
</dbReference>
<dbReference type="InterPro" id="IPR010031">
    <property type="entry name" value="FAD_lactone_oxidase-like"/>
</dbReference>
<dbReference type="RefSeq" id="WP_062092104.1">
    <property type="nucleotide sequence ID" value="NZ_FCOK02000091.1"/>
</dbReference>
<dbReference type="InterPro" id="IPR016169">
    <property type="entry name" value="FAD-bd_PCMH_sub2"/>
</dbReference>
<evidence type="ECO:0000259" key="3">
    <source>
        <dbReference type="PROSITE" id="PS51387"/>
    </source>
</evidence>
<dbReference type="InterPro" id="IPR036318">
    <property type="entry name" value="FAD-bd_PCMH-like_sf"/>
</dbReference>
<evidence type="ECO:0000313" key="5">
    <source>
        <dbReference type="Proteomes" id="UP000054683"/>
    </source>
</evidence>
<organism evidence="4 5">
    <name type="scientific">Caballeronia udeis</name>
    <dbReference type="NCBI Taxonomy" id="1232866"/>
    <lineage>
        <taxon>Bacteria</taxon>
        <taxon>Pseudomonadati</taxon>
        <taxon>Pseudomonadota</taxon>
        <taxon>Betaproteobacteria</taxon>
        <taxon>Burkholderiales</taxon>
        <taxon>Burkholderiaceae</taxon>
        <taxon>Caballeronia</taxon>
    </lineage>
</organism>
<dbReference type="GO" id="GO:0016020">
    <property type="term" value="C:membrane"/>
    <property type="evidence" value="ECO:0007669"/>
    <property type="project" value="InterPro"/>
</dbReference>
<dbReference type="Pfam" id="PF04030">
    <property type="entry name" value="ALO"/>
    <property type="match status" value="1"/>
</dbReference>
<evidence type="ECO:0000256" key="1">
    <source>
        <dbReference type="ARBA" id="ARBA00022827"/>
    </source>
</evidence>
<dbReference type="InterPro" id="IPR006094">
    <property type="entry name" value="Oxid_FAD_bind_N"/>
</dbReference>